<evidence type="ECO:0000256" key="1">
    <source>
        <dbReference type="SAM" id="Phobius"/>
    </source>
</evidence>
<evidence type="ECO:0000313" key="3">
    <source>
        <dbReference type="Proteomes" id="UP000012317"/>
    </source>
</evidence>
<dbReference type="Proteomes" id="UP000012317">
    <property type="component" value="Unassembled WGS sequence"/>
</dbReference>
<dbReference type="PANTHER" id="PTHR28008">
    <property type="entry name" value="DOMAIN PROTEIN, PUTATIVE (AFU_ORTHOLOGUE AFUA_3G10980)-RELATED"/>
    <property type="match status" value="1"/>
</dbReference>
<reference evidence="2 3" key="1">
    <citation type="journal article" date="2014" name="Genome Biol. Evol.">
        <title>Extensive gene acquisition in the extremely psychrophilic bacterial species Psychroflexus torquis and the link to sea-ice ecosystem specialism.</title>
        <authorList>
            <person name="Feng S."/>
            <person name="Powell S.M."/>
            <person name="Wilson R."/>
            <person name="Bowman J.P."/>
        </authorList>
    </citation>
    <scope>NUCLEOTIDE SEQUENCE [LARGE SCALE GENOMIC DNA]</scope>
    <source>
        <strain evidence="2 3">ACAM 44</strain>
    </source>
</reference>
<keyword evidence="1" id="KW-0812">Transmembrane</keyword>
<name>N1WQI8_9FLAO</name>
<keyword evidence="1" id="KW-1133">Transmembrane helix</keyword>
<accession>N1WQI8</accession>
<dbReference type="PANTHER" id="PTHR28008:SF1">
    <property type="entry name" value="DOMAIN PROTEIN, PUTATIVE (AFU_ORTHOLOGUE AFUA_3G10980)-RELATED"/>
    <property type="match status" value="1"/>
</dbReference>
<organism evidence="2 3">
    <name type="scientific">Psychroflexus gondwanensis ACAM 44</name>
    <dbReference type="NCBI Taxonomy" id="1189619"/>
    <lineage>
        <taxon>Bacteria</taxon>
        <taxon>Pseudomonadati</taxon>
        <taxon>Bacteroidota</taxon>
        <taxon>Flavobacteriia</taxon>
        <taxon>Flavobacteriales</taxon>
        <taxon>Flavobacteriaceae</taxon>
        <taxon>Psychroflexus</taxon>
    </lineage>
</organism>
<dbReference type="eggNOG" id="COG5652">
    <property type="taxonomic scope" value="Bacteria"/>
</dbReference>
<feature type="transmembrane region" description="Helical" evidence="1">
    <location>
        <begin position="76"/>
        <end position="92"/>
    </location>
</feature>
<evidence type="ECO:0008006" key="4">
    <source>
        <dbReference type="Google" id="ProtNLM"/>
    </source>
</evidence>
<keyword evidence="3" id="KW-1185">Reference proteome</keyword>
<gene>
    <name evidence="2" type="ORF">pgond44_07435</name>
</gene>
<keyword evidence="1" id="KW-0472">Membrane</keyword>
<comment type="caution">
    <text evidence="2">The sequence shown here is derived from an EMBL/GenBank/DDBJ whole genome shotgun (WGS) entry which is preliminary data.</text>
</comment>
<dbReference type="NCBIfam" id="NF037970">
    <property type="entry name" value="vanZ_1"/>
    <property type="match status" value="1"/>
</dbReference>
<proteinExistence type="predicted"/>
<dbReference type="STRING" id="1189619.pgond44_07435"/>
<dbReference type="EMBL" id="APLF01000006">
    <property type="protein sequence ID" value="EMY81265.1"/>
    <property type="molecule type" value="Genomic_DNA"/>
</dbReference>
<protein>
    <recommendedName>
        <fullName evidence="4">VanZ-like domain-containing protein</fullName>
    </recommendedName>
</protein>
<dbReference type="AlphaFoldDB" id="N1WQI8"/>
<feature type="transmembrane region" description="Helical" evidence="1">
    <location>
        <begin position="47"/>
        <end position="64"/>
    </location>
</feature>
<evidence type="ECO:0000313" key="2">
    <source>
        <dbReference type="EMBL" id="EMY81265.1"/>
    </source>
</evidence>
<sequence length="131" mass="14749">MRKLIKLILTSQLLLPAAILCTASILILSISDISSLPKLQISYEDKLYHFIAYFVLNSIWLLALLQKGGDQLKKHLLISLGIIAFGIIIEIIQESVTDYRVFDIFDILANSIAVGVSFFCFMLVKKSFLKI</sequence>
<feature type="transmembrane region" description="Helical" evidence="1">
    <location>
        <begin position="104"/>
        <end position="124"/>
    </location>
</feature>